<dbReference type="AlphaFoldDB" id="A0AAN7UX55"/>
<evidence type="ECO:0000313" key="2">
    <source>
        <dbReference type="Proteomes" id="UP001305414"/>
    </source>
</evidence>
<sequence>MTGADVFQAVASAVSIVDCSVRLAKFIKNISDDARDIHDWLAQMKYSMDTLQNVLEFVQKVVNGPNMNHVDDGPVEWIYTIVRSSQDLAAKILEKLPSEPDDGIFSKMESVLRKLMNDRVIKDYEYAIQKQTSTLQTVIMTLSL</sequence>
<accession>A0AAN7UX55</accession>
<protein>
    <submittedName>
        <fullName evidence="1">Uncharacterized protein</fullName>
    </submittedName>
</protein>
<name>A0AAN7UX55_9PEZI</name>
<comment type="caution">
    <text evidence="1">The sequence shown here is derived from an EMBL/GenBank/DDBJ whole genome shotgun (WGS) entry which is preliminary data.</text>
</comment>
<organism evidence="1 2">
    <name type="scientific">Xylaria bambusicola</name>
    <dbReference type="NCBI Taxonomy" id="326684"/>
    <lineage>
        <taxon>Eukaryota</taxon>
        <taxon>Fungi</taxon>
        <taxon>Dikarya</taxon>
        <taxon>Ascomycota</taxon>
        <taxon>Pezizomycotina</taxon>
        <taxon>Sordariomycetes</taxon>
        <taxon>Xylariomycetidae</taxon>
        <taxon>Xylariales</taxon>
        <taxon>Xylariaceae</taxon>
        <taxon>Xylaria</taxon>
    </lineage>
</organism>
<dbReference type="EMBL" id="JAWHQM010000011">
    <property type="protein sequence ID" value="KAK5629224.1"/>
    <property type="molecule type" value="Genomic_DNA"/>
</dbReference>
<dbReference type="Proteomes" id="UP001305414">
    <property type="component" value="Unassembled WGS sequence"/>
</dbReference>
<proteinExistence type="predicted"/>
<gene>
    <name evidence="1" type="ORF">RRF57_004939</name>
</gene>
<reference evidence="1 2" key="1">
    <citation type="submission" date="2023-10" db="EMBL/GenBank/DDBJ databases">
        <title>Draft genome sequence of Xylaria bambusicola isolate GMP-LS, the root and basal stem rot pathogen of sugarcane in Indonesia.</title>
        <authorList>
            <person name="Selvaraj P."/>
            <person name="Muralishankar V."/>
            <person name="Muruganantham S."/>
            <person name="Sp S."/>
            <person name="Haryani S."/>
            <person name="Lau K.J.X."/>
            <person name="Naqvi N.I."/>
        </authorList>
    </citation>
    <scope>NUCLEOTIDE SEQUENCE [LARGE SCALE GENOMIC DNA]</scope>
    <source>
        <strain evidence="1">GMP-LS</strain>
    </source>
</reference>
<evidence type="ECO:0000313" key="1">
    <source>
        <dbReference type="EMBL" id="KAK5629224.1"/>
    </source>
</evidence>
<keyword evidence="2" id="KW-1185">Reference proteome</keyword>